<dbReference type="GO" id="GO:0022627">
    <property type="term" value="C:cytosolic small ribosomal subunit"/>
    <property type="evidence" value="ECO:0007669"/>
    <property type="project" value="TreeGrafter"/>
</dbReference>
<evidence type="ECO:0000259" key="10">
    <source>
        <dbReference type="Pfam" id="PF08662"/>
    </source>
</evidence>
<dbReference type="AlphaFoldDB" id="A0A6G1SJX3"/>
<dbReference type="Pfam" id="PF08662">
    <property type="entry name" value="eIF2A"/>
    <property type="match status" value="1"/>
</dbReference>
<dbReference type="GO" id="GO:0000049">
    <property type="term" value="F:tRNA binding"/>
    <property type="evidence" value="ECO:0007669"/>
    <property type="project" value="TreeGrafter"/>
</dbReference>
<evidence type="ECO:0000256" key="1">
    <source>
        <dbReference type="ARBA" id="ARBA00003993"/>
    </source>
</evidence>
<dbReference type="SUPFAM" id="SSF69322">
    <property type="entry name" value="Tricorn protease domain 2"/>
    <property type="match status" value="1"/>
</dbReference>
<comment type="function">
    <text evidence="1">Functions in the early steps of protein synthesis of a small number of specific mRNAs. Acts by directing the binding of methionyl-tRNAi to 40S ribosomal subunits. In contrast to the eIF-2 complex, it binds methionyl-tRNAi to 40S subunits in a codon-dependent manner, whereas the eIF-2 complex binds methionyl-tRNAi to 40S subunits in a GTP-dependent manner.</text>
</comment>
<organism evidence="11">
    <name type="scientific">Aceria tosichella</name>
    <name type="common">wheat curl mite</name>
    <dbReference type="NCBI Taxonomy" id="561515"/>
    <lineage>
        <taxon>Eukaryota</taxon>
        <taxon>Metazoa</taxon>
        <taxon>Ecdysozoa</taxon>
        <taxon>Arthropoda</taxon>
        <taxon>Chelicerata</taxon>
        <taxon>Arachnida</taxon>
        <taxon>Acari</taxon>
        <taxon>Acariformes</taxon>
        <taxon>Trombidiformes</taxon>
        <taxon>Prostigmata</taxon>
        <taxon>Eupodina</taxon>
        <taxon>Eriophyoidea</taxon>
        <taxon>Eriophyidae</taxon>
        <taxon>Eriophyinae</taxon>
        <taxon>Aceriini</taxon>
        <taxon>Aceria</taxon>
    </lineage>
</organism>
<dbReference type="InterPro" id="IPR015943">
    <property type="entry name" value="WD40/YVTN_repeat-like_dom_sf"/>
</dbReference>
<keyword evidence="7" id="KW-0810">Translation regulation</keyword>
<evidence type="ECO:0000313" key="11">
    <source>
        <dbReference type="EMBL" id="MDE50210.1"/>
    </source>
</evidence>
<evidence type="ECO:0000256" key="4">
    <source>
        <dbReference type="ARBA" id="ARBA00022540"/>
    </source>
</evidence>
<comment type="similarity">
    <text evidence="2">Belongs to the WD repeat EIF2A family.</text>
</comment>
<reference evidence="11" key="1">
    <citation type="submission" date="2018-10" db="EMBL/GenBank/DDBJ databases">
        <title>Transcriptome assembly of Aceria tosichella (Wheat curl mite) Type 2.</title>
        <authorList>
            <person name="Scully E.D."/>
            <person name="Geib S.M."/>
            <person name="Palmer N.A."/>
            <person name="Gupta A.K."/>
            <person name="Sarath G."/>
            <person name="Tatineni S."/>
        </authorList>
    </citation>
    <scope>NUCLEOTIDE SEQUENCE</scope>
    <source>
        <strain evidence="11">LincolnNE</strain>
    </source>
</reference>
<protein>
    <recommendedName>
        <fullName evidence="3">Eukaryotic translation initiation factor 2A</fullName>
    </recommendedName>
</protein>
<evidence type="ECO:0000256" key="5">
    <source>
        <dbReference type="ARBA" id="ARBA00022574"/>
    </source>
</evidence>
<evidence type="ECO:0000256" key="7">
    <source>
        <dbReference type="ARBA" id="ARBA00022845"/>
    </source>
</evidence>
<keyword evidence="6" id="KW-0677">Repeat</keyword>
<feature type="compositionally biased region" description="Polar residues" evidence="9">
    <location>
        <begin position="18"/>
        <end position="32"/>
    </location>
</feature>
<proteinExistence type="inferred from homology"/>
<gene>
    <name evidence="11" type="primary">eif2a</name>
    <name evidence="11" type="ORF">g.16737</name>
</gene>
<accession>A0A6G1SJX3</accession>
<evidence type="ECO:0000256" key="8">
    <source>
        <dbReference type="ARBA" id="ARBA00022917"/>
    </source>
</evidence>
<dbReference type="GO" id="GO:0003743">
    <property type="term" value="F:translation initiation factor activity"/>
    <property type="evidence" value="ECO:0007669"/>
    <property type="project" value="UniProtKB-KW"/>
</dbReference>
<feature type="region of interest" description="Disordered" evidence="9">
    <location>
        <begin position="556"/>
        <end position="589"/>
    </location>
</feature>
<dbReference type="GO" id="GO:0003729">
    <property type="term" value="F:mRNA binding"/>
    <property type="evidence" value="ECO:0007669"/>
    <property type="project" value="TreeGrafter"/>
</dbReference>
<dbReference type="GO" id="GO:0006417">
    <property type="term" value="P:regulation of translation"/>
    <property type="evidence" value="ECO:0007669"/>
    <property type="project" value="UniProtKB-KW"/>
</dbReference>
<dbReference type="EMBL" id="GGYP01005439">
    <property type="protein sequence ID" value="MDE50210.1"/>
    <property type="molecule type" value="Transcribed_RNA"/>
</dbReference>
<dbReference type="InterPro" id="IPR011387">
    <property type="entry name" value="TIF2A"/>
</dbReference>
<dbReference type="PANTHER" id="PTHR13227">
    <property type="entry name" value="EUKARYOTIC TRANSLATION INITIATION FACTOR 2A"/>
    <property type="match status" value="1"/>
</dbReference>
<dbReference type="PANTHER" id="PTHR13227:SF0">
    <property type="entry name" value="EUKARYOTIC TRANSLATION INITIATION FACTOR 2A"/>
    <property type="match status" value="1"/>
</dbReference>
<sequence length="589" mass="66164">MPSNKKQKEPKDAAVESVEQSSKPSQDMASKTNDSKTNKPDDVKKPNPPKPPYIVHRSRDGLKLIKSFHLEDNSVCSKEIVLVKSEDKDDRVENVCCSEDGEFVAWCDKNSIKCLRFDSQEIVFDQPNDTRSNCLAISPRSTKLITFNTMAAGDNLHFWDLTTQKRLTSMPFKKASQWKPIFSMNEEICLQHINSELVIYTSGNFEKPKHRLTQLKVNAFSLSSASFEPTQTCQHIYNKRVKHKNHYIAIYSVGVKGGPSIVKIYKYPNMVDCVTNKSFFKADSVKFSWSPSGSSMLLICQADFDKCGKSYYGEQSLNYLNVKGDSYFVKLPKEGAISHIEWYPSCDQEMFICVYGLMPAKVSLFNNKCEVMFNFGDQGGLFNETKFNPFGNLLAVYGFGNLAGQMCIWDFEKKKLISSMKVPETTGIEWCADGKHLLTSTTAPRLRVGNGFRLWHYTGSLIYENVGHSDPNQNLELYDVIWQPRPNLYKRPKIDSKATSHPNLISQSKLSKFQGSAGKYVPPSERNAASMTKPSYMNSAIGLTAGNRPIVGLESLTLNNTTKAGSRKAKKNKGNPDKTDKGQQQASAT</sequence>
<evidence type="ECO:0000256" key="6">
    <source>
        <dbReference type="ARBA" id="ARBA00022737"/>
    </source>
</evidence>
<evidence type="ECO:0000256" key="9">
    <source>
        <dbReference type="SAM" id="MobiDB-lite"/>
    </source>
</evidence>
<feature type="region of interest" description="Disordered" evidence="9">
    <location>
        <begin position="1"/>
        <end position="56"/>
    </location>
</feature>
<dbReference type="GO" id="GO:0043022">
    <property type="term" value="F:ribosome binding"/>
    <property type="evidence" value="ECO:0007669"/>
    <property type="project" value="TreeGrafter"/>
</dbReference>
<feature type="compositionally biased region" description="Basic and acidic residues" evidence="9">
    <location>
        <begin position="33"/>
        <end position="45"/>
    </location>
</feature>
<evidence type="ECO:0000256" key="2">
    <source>
        <dbReference type="ARBA" id="ARBA00009573"/>
    </source>
</evidence>
<name>A0A6G1SJX3_9ACAR</name>
<keyword evidence="8" id="KW-0648">Protein biosynthesis</keyword>
<keyword evidence="5" id="KW-0853">WD repeat</keyword>
<dbReference type="Gene3D" id="2.130.10.10">
    <property type="entry name" value="YVTN repeat-like/Quinoprotein amine dehydrogenase"/>
    <property type="match status" value="2"/>
</dbReference>
<feature type="compositionally biased region" description="Basic and acidic residues" evidence="9">
    <location>
        <begin position="1"/>
        <end position="14"/>
    </location>
</feature>
<keyword evidence="4 11" id="KW-0396">Initiation factor</keyword>
<dbReference type="InterPro" id="IPR013979">
    <property type="entry name" value="TIF_beta_prop-like"/>
</dbReference>
<feature type="domain" description="Translation initiation factor beta propellor-like" evidence="10">
    <location>
        <begin position="277"/>
        <end position="465"/>
    </location>
</feature>
<evidence type="ECO:0000256" key="3">
    <source>
        <dbReference type="ARBA" id="ARBA00013819"/>
    </source>
</evidence>